<evidence type="ECO:0000313" key="2">
    <source>
        <dbReference type="Proteomes" id="UP001054945"/>
    </source>
</evidence>
<keyword evidence="2" id="KW-1185">Reference proteome</keyword>
<reference evidence="1 2" key="1">
    <citation type="submission" date="2021-06" db="EMBL/GenBank/DDBJ databases">
        <title>Caerostris extrusa draft genome.</title>
        <authorList>
            <person name="Kono N."/>
            <person name="Arakawa K."/>
        </authorList>
    </citation>
    <scope>NUCLEOTIDE SEQUENCE [LARGE SCALE GENOMIC DNA]</scope>
</reference>
<proteinExistence type="predicted"/>
<dbReference type="Proteomes" id="UP001054945">
    <property type="component" value="Unassembled WGS sequence"/>
</dbReference>
<organism evidence="1 2">
    <name type="scientific">Caerostris extrusa</name>
    <name type="common">Bark spider</name>
    <name type="synonym">Caerostris bankana</name>
    <dbReference type="NCBI Taxonomy" id="172846"/>
    <lineage>
        <taxon>Eukaryota</taxon>
        <taxon>Metazoa</taxon>
        <taxon>Ecdysozoa</taxon>
        <taxon>Arthropoda</taxon>
        <taxon>Chelicerata</taxon>
        <taxon>Arachnida</taxon>
        <taxon>Araneae</taxon>
        <taxon>Araneomorphae</taxon>
        <taxon>Entelegynae</taxon>
        <taxon>Araneoidea</taxon>
        <taxon>Araneidae</taxon>
        <taxon>Caerostris</taxon>
    </lineage>
</organism>
<gene>
    <name evidence="1" type="ORF">CEXT_164551</name>
</gene>
<protein>
    <submittedName>
        <fullName evidence="1">Uncharacterized protein</fullName>
    </submittedName>
</protein>
<dbReference type="EMBL" id="BPLR01009605">
    <property type="protein sequence ID" value="GIY33212.1"/>
    <property type="molecule type" value="Genomic_DNA"/>
</dbReference>
<evidence type="ECO:0000313" key="1">
    <source>
        <dbReference type="EMBL" id="GIY33212.1"/>
    </source>
</evidence>
<sequence length="85" mass="10165">MDLTVKTRRGGSSCNPPPTYVHTFYSPPPLDFYYPINHISSIRRFDALSEKDFRFRFLFRYHPTTPKHIHTICLYLTELKDKEKN</sequence>
<name>A0AAV4SLN2_CAEEX</name>
<comment type="caution">
    <text evidence="1">The sequence shown here is derived from an EMBL/GenBank/DDBJ whole genome shotgun (WGS) entry which is preliminary data.</text>
</comment>
<accession>A0AAV4SLN2</accession>
<dbReference type="AlphaFoldDB" id="A0AAV4SLN2"/>